<dbReference type="RefSeq" id="WP_377510313.1">
    <property type="nucleotide sequence ID" value="NZ_JBHULU010000021.1"/>
</dbReference>
<protein>
    <submittedName>
        <fullName evidence="1">DUF4920 domain-containing protein</fullName>
    </submittedName>
</protein>
<organism evidence="1 2">
    <name type="scientific">Pontibacter locisalis</name>
    <dbReference type="NCBI Taxonomy" id="1719035"/>
    <lineage>
        <taxon>Bacteria</taxon>
        <taxon>Pseudomonadati</taxon>
        <taxon>Bacteroidota</taxon>
        <taxon>Cytophagia</taxon>
        <taxon>Cytophagales</taxon>
        <taxon>Hymenobacteraceae</taxon>
        <taxon>Pontibacter</taxon>
    </lineage>
</organism>
<dbReference type="EMBL" id="JBHULU010000021">
    <property type="protein sequence ID" value="MFD2515487.1"/>
    <property type="molecule type" value="Genomic_DNA"/>
</dbReference>
<dbReference type="PROSITE" id="PS51257">
    <property type="entry name" value="PROKAR_LIPOPROTEIN"/>
    <property type="match status" value="1"/>
</dbReference>
<proteinExistence type="predicted"/>
<gene>
    <name evidence="1" type="ORF">ACFSRY_16560</name>
</gene>
<dbReference type="Pfam" id="PF16267">
    <property type="entry name" value="DUF4920"/>
    <property type="match status" value="1"/>
</dbReference>
<comment type="caution">
    <text evidence="1">The sequence shown here is derived from an EMBL/GenBank/DDBJ whole genome shotgun (WGS) entry which is preliminary data.</text>
</comment>
<evidence type="ECO:0000313" key="2">
    <source>
        <dbReference type="Proteomes" id="UP001597544"/>
    </source>
</evidence>
<dbReference type="InterPro" id="IPR032577">
    <property type="entry name" value="DUF4920"/>
</dbReference>
<reference evidence="2" key="1">
    <citation type="journal article" date="2019" name="Int. J. Syst. Evol. Microbiol.">
        <title>The Global Catalogue of Microorganisms (GCM) 10K type strain sequencing project: providing services to taxonomists for standard genome sequencing and annotation.</title>
        <authorList>
            <consortium name="The Broad Institute Genomics Platform"/>
            <consortium name="The Broad Institute Genome Sequencing Center for Infectious Disease"/>
            <person name="Wu L."/>
            <person name="Ma J."/>
        </authorList>
    </citation>
    <scope>NUCLEOTIDE SEQUENCE [LARGE SCALE GENOMIC DNA]</scope>
    <source>
        <strain evidence="2">KCTC 42498</strain>
    </source>
</reference>
<name>A0ABW5IR64_9BACT</name>
<keyword evidence="2" id="KW-1185">Reference proteome</keyword>
<accession>A0ABW5IR64</accession>
<sequence>MNKLLLTCLAASLLFSCNQTDKVTQSASGIKNETTSAEKQTFGAAFTEENVINTSALQELAQGKDSVEAVVSAEIVESCQSKGCWMDVKLADKSTMKVTFRDYGFFLPVEDLKGRKIIFKGTAKREVISVEDQRHYAKDAGKPENEIAAITAPKEELRFVADGVILK</sequence>
<evidence type="ECO:0000313" key="1">
    <source>
        <dbReference type="EMBL" id="MFD2515487.1"/>
    </source>
</evidence>
<dbReference type="Proteomes" id="UP001597544">
    <property type="component" value="Unassembled WGS sequence"/>
</dbReference>